<proteinExistence type="predicted"/>
<protein>
    <submittedName>
        <fullName evidence="1">Uncharacterized protein</fullName>
    </submittedName>
</protein>
<geneLocation type="mitochondrion" evidence="1"/>
<name>A0A8F0FCN2_9PHAE</name>
<accession>A0A8F0FCN2</accession>
<organism evidence="1">
    <name type="scientific">Lessonia variegata</name>
    <dbReference type="NCBI Taxonomy" id="549686"/>
    <lineage>
        <taxon>Eukaryota</taxon>
        <taxon>Sar</taxon>
        <taxon>Stramenopiles</taxon>
        <taxon>Ochrophyta</taxon>
        <taxon>PX clade</taxon>
        <taxon>Phaeophyceae</taxon>
        <taxon>Laminariales</taxon>
        <taxon>Lessoniaceae</taxon>
        <taxon>Lessonia</taxon>
    </lineage>
</organism>
<keyword evidence="1" id="KW-0496">Mitochondrion</keyword>
<dbReference type="AlphaFoldDB" id="A0A8F0FCN2"/>
<reference evidence="1" key="1">
    <citation type="journal article" date="2021" name="Genome Biol. Evol.">
        <title>Genomic rearrangements and sequence evolution across brown algal organelles.</title>
        <authorList>
            <person name="Starko S."/>
            <person name="Bringloe T.T."/>
            <person name="Gomez M.S."/>
            <person name="Darby H."/>
            <person name="Graham S.W."/>
            <person name="Martone P.T."/>
        </authorList>
    </citation>
    <scope>NUCLEOTIDE SEQUENCE</scope>
</reference>
<sequence length="190" mass="21796">MRDLLVTSFVQQAQIFITPRTPFENRKNDESCQNISQCQHLIYTEAIVKIKQMPDLDYRMVSLSVFTKTETILVTIIFNYRINTIQIKSFTARSLMVGIPRGRFSLEPTPFGIITLFTGLTTYSLECSALYFKSLINRDRLAWLSRIILSTLEVLPPLVDETSRTAKILAAKLYKIRNCVSFTASLSLKR</sequence>
<gene>
    <name evidence="1" type="primary">orf190</name>
</gene>
<evidence type="ECO:0000313" key="1">
    <source>
        <dbReference type="EMBL" id="QWK44669.1"/>
    </source>
</evidence>
<dbReference type="EMBL" id="MZ156057">
    <property type="protein sequence ID" value="QWK44669.1"/>
    <property type="molecule type" value="Genomic_DNA"/>
</dbReference>